<evidence type="ECO:0000313" key="1">
    <source>
        <dbReference type="EMBL" id="KAK1690318.1"/>
    </source>
</evidence>
<sequence length="105" mass="11493">MDTGTNIDSRDPTMSLPLQVNQREKLLATRPSLLVPITRPPPVLGIPTSYLITFAIPSDGNKPHRGTTSAMDLLANSKLYAMPFDFSYIPTCRDTTLQTSSGVRT</sequence>
<name>A0AAJ0ATZ5_9PEZI</name>
<proteinExistence type="predicted"/>
<protein>
    <submittedName>
        <fullName evidence="1">Uncharacterized protein</fullName>
    </submittedName>
</protein>
<dbReference type="Proteomes" id="UP001224890">
    <property type="component" value="Unassembled WGS sequence"/>
</dbReference>
<reference evidence="1" key="1">
    <citation type="submission" date="2021-06" db="EMBL/GenBank/DDBJ databases">
        <title>Comparative genomics, transcriptomics and evolutionary studies reveal genomic signatures of adaptation to plant cell wall in hemibiotrophic fungi.</title>
        <authorList>
            <consortium name="DOE Joint Genome Institute"/>
            <person name="Baroncelli R."/>
            <person name="Diaz J.F."/>
            <person name="Benocci T."/>
            <person name="Peng M."/>
            <person name="Battaglia E."/>
            <person name="Haridas S."/>
            <person name="Andreopoulos W."/>
            <person name="Labutti K."/>
            <person name="Pangilinan J."/>
            <person name="Floch G.L."/>
            <person name="Makela M.R."/>
            <person name="Henrissat B."/>
            <person name="Grigoriev I.V."/>
            <person name="Crouch J.A."/>
            <person name="De Vries R.P."/>
            <person name="Sukno S.A."/>
            <person name="Thon M.R."/>
        </authorList>
    </citation>
    <scope>NUCLEOTIDE SEQUENCE</scope>
    <source>
        <strain evidence="1">CBS 193.32</strain>
    </source>
</reference>
<organism evidence="1 2">
    <name type="scientific">Colletotrichum godetiae</name>
    <dbReference type="NCBI Taxonomy" id="1209918"/>
    <lineage>
        <taxon>Eukaryota</taxon>
        <taxon>Fungi</taxon>
        <taxon>Dikarya</taxon>
        <taxon>Ascomycota</taxon>
        <taxon>Pezizomycotina</taxon>
        <taxon>Sordariomycetes</taxon>
        <taxon>Hypocreomycetidae</taxon>
        <taxon>Glomerellales</taxon>
        <taxon>Glomerellaceae</taxon>
        <taxon>Colletotrichum</taxon>
        <taxon>Colletotrichum acutatum species complex</taxon>
    </lineage>
</organism>
<evidence type="ECO:0000313" key="2">
    <source>
        <dbReference type="Proteomes" id="UP001224890"/>
    </source>
</evidence>
<dbReference type="GeneID" id="85451482"/>
<keyword evidence="2" id="KW-1185">Reference proteome</keyword>
<dbReference type="EMBL" id="JAHMHR010000006">
    <property type="protein sequence ID" value="KAK1690318.1"/>
    <property type="molecule type" value="Genomic_DNA"/>
</dbReference>
<gene>
    <name evidence="1" type="ORF">BDP55DRAFT_345176</name>
</gene>
<comment type="caution">
    <text evidence="1">The sequence shown here is derived from an EMBL/GenBank/DDBJ whole genome shotgun (WGS) entry which is preliminary data.</text>
</comment>
<dbReference type="RefSeq" id="XP_060434013.1">
    <property type="nucleotide sequence ID" value="XM_060566956.1"/>
</dbReference>
<dbReference type="AlphaFoldDB" id="A0AAJ0ATZ5"/>
<accession>A0AAJ0ATZ5</accession>